<feature type="compositionally biased region" description="Basic and acidic residues" evidence="1">
    <location>
        <begin position="72"/>
        <end position="81"/>
    </location>
</feature>
<dbReference type="AlphaFoldDB" id="A0A8S9GHS8"/>
<feature type="compositionally biased region" description="Basic and acidic residues" evidence="1">
    <location>
        <begin position="91"/>
        <end position="118"/>
    </location>
</feature>
<proteinExistence type="predicted"/>
<accession>A0A8S9GHS8</accession>
<name>A0A8S9GHS8_BRACR</name>
<evidence type="ECO:0000313" key="2">
    <source>
        <dbReference type="EMBL" id="KAF2545443.1"/>
    </source>
</evidence>
<sequence length="118" mass="12738">MIMMMRMRYAGEGTVPLLICSLYNLVPCVLFQPKGKVDDRGLRTGAILKAISSVKVLRMDSAAPPDSPVSPTRDKGDKEVGDEGSVAGNKDVVRAEEVGAQTEDERVDTGEKEVVETN</sequence>
<gene>
    <name evidence="2" type="ORF">F2Q70_00020757</name>
</gene>
<evidence type="ECO:0000256" key="1">
    <source>
        <dbReference type="SAM" id="MobiDB-lite"/>
    </source>
</evidence>
<dbReference type="EMBL" id="QGKY02001925">
    <property type="protein sequence ID" value="KAF2545443.1"/>
    <property type="molecule type" value="Genomic_DNA"/>
</dbReference>
<protein>
    <submittedName>
        <fullName evidence="2">Uncharacterized protein</fullName>
    </submittedName>
</protein>
<organism evidence="2">
    <name type="scientific">Brassica cretica</name>
    <name type="common">Mustard</name>
    <dbReference type="NCBI Taxonomy" id="69181"/>
    <lineage>
        <taxon>Eukaryota</taxon>
        <taxon>Viridiplantae</taxon>
        <taxon>Streptophyta</taxon>
        <taxon>Embryophyta</taxon>
        <taxon>Tracheophyta</taxon>
        <taxon>Spermatophyta</taxon>
        <taxon>Magnoliopsida</taxon>
        <taxon>eudicotyledons</taxon>
        <taxon>Gunneridae</taxon>
        <taxon>Pentapetalae</taxon>
        <taxon>rosids</taxon>
        <taxon>malvids</taxon>
        <taxon>Brassicales</taxon>
        <taxon>Brassicaceae</taxon>
        <taxon>Brassiceae</taxon>
        <taxon>Brassica</taxon>
    </lineage>
</organism>
<comment type="caution">
    <text evidence="2">The sequence shown here is derived from an EMBL/GenBank/DDBJ whole genome shotgun (WGS) entry which is preliminary data.</text>
</comment>
<reference evidence="2" key="1">
    <citation type="submission" date="2019-12" db="EMBL/GenBank/DDBJ databases">
        <title>Genome sequencing and annotation of Brassica cretica.</title>
        <authorList>
            <person name="Studholme D.J."/>
            <person name="Sarris P.F."/>
        </authorList>
    </citation>
    <scope>NUCLEOTIDE SEQUENCE</scope>
    <source>
        <strain evidence="2">PFS-102/07</strain>
        <tissue evidence="2">Leaf</tissue>
    </source>
</reference>
<feature type="region of interest" description="Disordered" evidence="1">
    <location>
        <begin position="59"/>
        <end position="118"/>
    </location>
</feature>